<dbReference type="Gene3D" id="3.60.21.10">
    <property type="match status" value="1"/>
</dbReference>
<dbReference type="AlphaFoldDB" id="E1R1V4"/>
<dbReference type="PANTHER" id="PTHR12905:SF0">
    <property type="entry name" value="CALCINEURIN-LIKE PHOSPHOESTERASE DOMAIN-CONTAINING PROTEIN"/>
    <property type="match status" value="1"/>
</dbReference>
<dbReference type="Proteomes" id="UP000002318">
    <property type="component" value="Chromosome"/>
</dbReference>
<dbReference type="Pfam" id="PF00149">
    <property type="entry name" value="Metallophos"/>
    <property type="match status" value="1"/>
</dbReference>
<gene>
    <name evidence="2" type="ordered locus">Spirs_2365</name>
</gene>
<evidence type="ECO:0000313" key="2">
    <source>
        <dbReference type="EMBL" id="ADK81480.1"/>
    </source>
</evidence>
<dbReference type="RefSeq" id="WP_013254943.1">
    <property type="nucleotide sequence ID" value="NC_014364.1"/>
</dbReference>
<evidence type="ECO:0000313" key="3">
    <source>
        <dbReference type="Proteomes" id="UP000002318"/>
    </source>
</evidence>
<dbReference type="SUPFAM" id="SSF56300">
    <property type="entry name" value="Metallo-dependent phosphatases"/>
    <property type="match status" value="1"/>
</dbReference>
<name>E1R1V4_SEDSS</name>
<dbReference type="PANTHER" id="PTHR12905">
    <property type="entry name" value="METALLOPHOSPHOESTERASE"/>
    <property type="match status" value="1"/>
</dbReference>
<dbReference type="InterPro" id="IPR051693">
    <property type="entry name" value="UPF0046_metallophosphoest"/>
</dbReference>
<dbReference type="STRING" id="573413.Spirs_2365"/>
<dbReference type="EMBL" id="CP002116">
    <property type="protein sequence ID" value="ADK81480.1"/>
    <property type="molecule type" value="Genomic_DNA"/>
</dbReference>
<dbReference type="GO" id="GO:0016787">
    <property type="term" value="F:hydrolase activity"/>
    <property type="evidence" value="ECO:0007669"/>
    <property type="project" value="InterPro"/>
</dbReference>
<sequence>MRKHKSHPPKTVKVLCVSDHIDPLIYSNGIKERFKSVGLVLGAGDLELPYYGYIVSSLNKPLGFVFGNHNLKRISFYRKEYKSFQADVSNTSFLERSFGSTYLGDRTAKMSGLLLAGLGGSMRYNKGMNQFSEFQMAMKILKLLPGLLVNRIFRGRWLDILLTHAPPAGIHDREDQCHRGFKVFLLFMKLFKPAYLVHGHVHLYDLNATRKSTYRTTTVVNAYEHIVIEVEVPR</sequence>
<feature type="domain" description="Calcineurin-like phosphoesterase" evidence="1">
    <location>
        <begin position="50"/>
        <end position="203"/>
    </location>
</feature>
<protein>
    <recommendedName>
        <fullName evidence="1">Calcineurin-like phosphoesterase domain-containing protein</fullName>
    </recommendedName>
</protein>
<dbReference type="InterPro" id="IPR004843">
    <property type="entry name" value="Calcineurin-like_PHP"/>
</dbReference>
<reference evidence="2 3" key="1">
    <citation type="journal article" date="2010" name="Stand. Genomic Sci.">
        <title>Complete genome sequence of Spirochaeta smaragdinae type strain (SEBR 4228).</title>
        <authorList>
            <person name="Mavromatis K."/>
            <person name="Yasawong M."/>
            <person name="Chertkov O."/>
            <person name="Lapidus A."/>
            <person name="Lucas S."/>
            <person name="Nolan M."/>
            <person name="Del Rio T.G."/>
            <person name="Tice H."/>
            <person name="Cheng J.F."/>
            <person name="Pitluck S."/>
            <person name="Liolios K."/>
            <person name="Ivanova N."/>
            <person name="Tapia R."/>
            <person name="Han C."/>
            <person name="Bruce D."/>
            <person name="Goodwin L."/>
            <person name="Pati A."/>
            <person name="Chen A."/>
            <person name="Palaniappan K."/>
            <person name="Land M."/>
            <person name="Hauser L."/>
            <person name="Chang Y.J."/>
            <person name="Jeffries C.D."/>
            <person name="Detter J.C."/>
            <person name="Rohde M."/>
            <person name="Brambilla E."/>
            <person name="Spring S."/>
            <person name="Goker M."/>
            <person name="Sikorski J."/>
            <person name="Woyke T."/>
            <person name="Bristow J."/>
            <person name="Eisen J.A."/>
            <person name="Markowitz V."/>
            <person name="Hugenholtz P."/>
            <person name="Klenk H.P."/>
            <person name="Kyrpides N.C."/>
        </authorList>
    </citation>
    <scope>NUCLEOTIDE SEQUENCE [LARGE SCALE GENOMIC DNA]</scope>
    <source>
        <strain evidence="3">DSM 11293 / JCM 15392 / SEBR 4228</strain>
    </source>
</reference>
<proteinExistence type="predicted"/>
<accession>E1R1V4</accession>
<dbReference type="eggNOG" id="COG2129">
    <property type="taxonomic scope" value="Bacteria"/>
</dbReference>
<dbReference type="InterPro" id="IPR029052">
    <property type="entry name" value="Metallo-depent_PP-like"/>
</dbReference>
<dbReference type="KEGG" id="ssm:Spirs_2365"/>
<keyword evidence="3" id="KW-1185">Reference proteome</keyword>
<evidence type="ECO:0000259" key="1">
    <source>
        <dbReference type="Pfam" id="PF00149"/>
    </source>
</evidence>
<organism evidence="2 3">
    <name type="scientific">Sediminispirochaeta smaragdinae (strain DSM 11293 / JCM 15392 / SEBR 4228)</name>
    <name type="common">Spirochaeta smaragdinae</name>
    <dbReference type="NCBI Taxonomy" id="573413"/>
    <lineage>
        <taxon>Bacteria</taxon>
        <taxon>Pseudomonadati</taxon>
        <taxon>Spirochaetota</taxon>
        <taxon>Spirochaetia</taxon>
        <taxon>Spirochaetales</taxon>
        <taxon>Spirochaetaceae</taxon>
        <taxon>Sediminispirochaeta</taxon>
    </lineage>
</organism>
<dbReference type="OrthoDB" id="9783591at2"/>
<dbReference type="HOGENOM" id="CLU_095253_0_0_12"/>